<proteinExistence type="predicted"/>
<dbReference type="InterPro" id="IPR005479">
    <property type="entry name" value="CPAse_ATP-bd"/>
</dbReference>
<evidence type="ECO:0000256" key="1">
    <source>
        <dbReference type="PROSITE-ProRule" id="PRU00409"/>
    </source>
</evidence>
<dbReference type="Gene3D" id="3.40.50.20">
    <property type="match status" value="1"/>
</dbReference>
<dbReference type="AlphaFoldDB" id="A0A9W4DXA6"/>
<evidence type="ECO:0000313" key="3">
    <source>
        <dbReference type="EMBL" id="CAG6397697.1"/>
    </source>
</evidence>
<dbReference type="Pfam" id="PF15632">
    <property type="entry name" value="ATPgrasp_Ter"/>
    <property type="match status" value="1"/>
</dbReference>
<dbReference type="SUPFAM" id="SSF56059">
    <property type="entry name" value="Glutathione synthetase ATP-binding domain-like"/>
    <property type="match status" value="1"/>
</dbReference>
<evidence type="ECO:0000313" key="4">
    <source>
        <dbReference type="Proteomes" id="UP001152519"/>
    </source>
</evidence>
<sequence length="376" mass="39447">MAIALRIWLSSAGVASTQVMRMLRDNPDAVGVRIYGTNVERDAPALAACDVAEVEPRHVGDAEYAAFALDFCRRHRVDVLVPPRRLAALAGRGAEFAAVGTRLMCSPPAAVEVLTSKTRTYEAARAAGVPVPPWRSVRDAAGFRAAVAELAAGGERVCLKPAGEYSAFGFRLLDDRPLRMPDLLAPPLPLASVAAVADALARAADEGETVPEFLVMPYLQGPEVSVDCLSAPGGRVLAAIARAKQGRYRLLLDDPEVTVIARRLVEHFGLAYLSNVQLRYRDGHPVLLEANPRASAGIFQTAFTGVNLPWAAVRLLVRGETGLLAEPRLGGRVAVTESATLVDAPAPALTGLDGGLAAVHAAAPAVPLLGEAAATG</sequence>
<dbReference type="PROSITE" id="PS50975">
    <property type="entry name" value="ATP_GRASP"/>
    <property type="match status" value="1"/>
</dbReference>
<dbReference type="PROSITE" id="PS00867">
    <property type="entry name" value="CPSASE_2"/>
    <property type="match status" value="1"/>
</dbReference>
<dbReference type="GO" id="GO:0046872">
    <property type="term" value="F:metal ion binding"/>
    <property type="evidence" value="ECO:0007669"/>
    <property type="project" value="InterPro"/>
</dbReference>
<dbReference type="GO" id="GO:0005524">
    <property type="term" value="F:ATP binding"/>
    <property type="evidence" value="ECO:0007669"/>
    <property type="project" value="UniProtKB-UniRule"/>
</dbReference>
<comment type="caution">
    <text evidence="3">The sequence shown here is derived from an EMBL/GenBank/DDBJ whole genome shotgun (WGS) entry which is preliminary data.</text>
</comment>
<evidence type="ECO:0000259" key="2">
    <source>
        <dbReference type="PROSITE" id="PS50975"/>
    </source>
</evidence>
<dbReference type="EMBL" id="CAJSLV010000092">
    <property type="protein sequence ID" value="CAG6397697.1"/>
    <property type="molecule type" value="Genomic_DNA"/>
</dbReference>
<dbReference type="PIRSF" id="PIRSF029120">
    <property type="entry name" value="UCP029120"/>
    <property type="match status" value="1"/>
</dbReference>
<dbReference type="Gene3D" id="3.30.470.20">
    <property type="entry name" value="ATP-grasp fold, B domain"/>
    <property type="match status" value="1"/>
</dbReference>
<reference evidence="3" key="1">
    <citation type="submission" date="2021-05" db="EMBL/GenBank/DDBJ databases">
        <authorList>
            <person name="Arsene-Ploetze F."/>
        </authorList>
    </citation>
    <scope>NUCLEOTIDE SEQUENCE</scope>
    <source>
        <strain evidence="3">DSM 42138</strain>
    </source>
</reference>
<protein>
    <submittedName>
        <fullName evidence="3">ATP-grasp domain-containing protein</fullName>
    </submittedName>
</protein>
<gene>
    <name evidence="3" type="ORF">SCOCK_60030</name>
</gene>
<dbReference type="InterPro" id="IPR011226">
    <property type="entry name" value="ATP-grasp_fam"/>
</dbReference>
<keyword evidence="1" id="KW-0547">Nucleotide-binding</keyword>
<accession>A0A9W4DXA6</accession>
<feature type="domain" description="ATP-grasp" evidence="2">
    <location>
        <begin position="121"/>
        <end position="317"/>
    </location>
</feature>
<organism evidence="3 4">
    <name type="scientific">Actinacidiphila cocklensis</name>
    <dbReference type="NCBI Taxonomy" id="887465"/>
    <lineage>
        <taxon>Bacteria</taxon>
        <taxon>Bacillati</taxon>
        <taxon>Actinomycetota</taxon>
        <taxon>Actinomycetes</taxon>
        <taxon>Kitasatosporales</taxon>
        <taxon>Streptomycetaceae</taxon>
        <taxon>Actinacidiphila</taxon>
    </lineage>
</organism>
<name>A0A9W4DXA6_9ACTN</name>
<keyword evidence="1" id="KW-0067">ATP-binding</keyword>
<dbReference type="Proteomes" id="UP001152519">
    <property type="component" value="Unassembled WGS sequence"/>
</dbReference>
<dbReference type="RefSeq" id="WP_251498199.1">
    <property type="nucleotide sequence ID" value="NZ_CAJSLV010000092.1"/>
</dbReference>
<dbReference type="InterPro" id="IPR011761">
    <property type="entry name" value="ATP-grasp"/>
</dbReference>
<keyword evidence="4" id="KW-1185">Reference proteome</keyword>